<evidence type="ECO:0000313" key="3">
    <source>
        <dbReference type="Proteomes" id="UP000238479"/>
    </source>
</evidence>
<dbReference type="EMBL" id="PDCK01000041">
    <property type="protein sequence ID" value="PRQ44638.1"/>
    <property type="molecule type" value="Genomic_DNA"/>
</dbReference>
<comment type="caution">
    <text evidence="2">The sequence shown here is derived from an EMBL/GenBank/DDBJ whole genome shotgun (WGS) entry which is preliminary data.</text>
</comment>
<name>A0A2P6RDZ5_ROSCH</name>
<dbReference type="Proteomes" id="UP000238479">
    <property type="component" value="Chromosome 3"/>
</dbReference>
<dbReference type="Gramene" id="PRQ44638">
    <property type="protein sequence ID" value="PRQ44638"/>
    <property type="gene ID" value="RchiOBHm_Chr3g0481421"/>
</dbReference>
<organism evidence="2 3">
    <name type="scientific">Rosa chinensis</name>
    <name type="common">China rose</name>
    <dbReference type="NCBI Taxonomy" id="74649"/>
    <lineage>
        <taxon>Eukaryota</taxon>
        <taxon>Viridiplantae</taxon>
        <taxon>Streptophyta</taxon>
        <taxon>Embryophyta</taxon>
        <taxon>Tracheophyta</taxon>
        <taxon>Spermatophyta</taxon>
        <taxon>Magnoliopsida</taxon>
        <taxon>eudicotyledons</taxon>
        <taxon>Gunneridae</taxon>
        <taxon>Pentapetalae</taxon>
        <taxon>rosids</taxon>
        <taxon>fabids</taxon>
        <taxon>Rosales</taxon>
        <taxon>Rosaceae</taxon>
        <taxon>Rosoideae</taxon>
        <taxon>Rosoideae incertae sedis</taxon>
        <taxon>Rosa</taxon>
    </lineage>
</organism>
<gene>
    <name evidence="2" type="ORF">RchiOBHm_Chr3g0481421</name>
</gene>
<evidence type="ECO:0000256" key="1">
    <source>
        <dbReference type="SAM" id="MobiDB-lite"/>
    </source>
</evidence>
<sequence>MKPPFREVGSKLVATKQGPPPLEESEAQRFALVLILELAAAAAGPYSMEALTSFASFVG</sequence>
<protein>
    <submittedName>
        <fullName evidence="2">Uncharacterized protein</fullName>
    </submittedName>
</protein>
<dbReference type="AlphaFoldDB" id="A0A2P6RDZ5"/>
<reference evidence="2 3" key="1">
    <citation type="journal article" date="2018" name="Nat. Genet.">
        <title>The Rosa genome provides new insights in the design of modern roses.</title>
        <authorList>
            <person name="Bendahmane M."/>
        </authorList>
    </citation>
    <scope>NUCLEOTIDE SEQUENCE [LARGE SCALE GENOMIC DNA]</scope>
    <source>
        <strain evidence="3">cv. Old Blush</strain>
    </source>
</reference>
<evidence type="ECO:0000313" key="2">
    <source>
        <dbReference type="EMBL" id="PRQ44638.1"/>
    </source>
</evidence>
<accession>A0A2P6RDZ5</accession>
<proteinExistence type="predicted"/>
<keyword evidence="3" id="KW-1185">Reference proteome</keyword>
<feature type="region of interest" description="Disordered" evidence="1">
    <location>
        <begin position="1"/>
        <end position="22"/>
    </location>
</feature>